<evidence type="ECO:0000256" key="6">
    <source>
        <dbReference type="ARBA" id="ARBA00022763"/>
    </source>
</evidence>
<protein>
    <recommendedName>
        <fullName evidence="16">ERCC4 domain-containing protein</fullName>
    </recommendedName>
</protein>
<dbReference type="GO" id="GO:0004519">
    <property type="term" value="F:endonuclease activity"/>
    <property type="evidence" value="ECO:0007669"/>
    <property type="project" value="UniProtKB-KW"/>
</dbReference>
<keyword evidence="7" id="KW-0378">Hydrolase</keyword>
<evidence type="ECO:0000256" key="3">
    <source>
        <dbReference type="ARBA" id="ARBA00022722"/>
    </source>
</evidence>
<evidence type="ECO:0000256" key="9">
    <source>
        <dbReference type="ARBA" id="ARBA00023172"/>
    </source>
</evidence>
<dbReference type="GO" id="GO:0016787">
    <property type="term" value="F:hydrolase activity"/>
    <property type="evidence" value="ECO:0007669"/>
    <property type="project" value="UniProtKB-KW"/>
</dbReference>
<keyword evidence="5" id="KW-0255">Endonuclease</keyword>
<keyword evidence="6" id="KW-0227">DNA damage</keyword>
<evidence type="ECO:0000256" key="7">
    <source>
        <dbReference type="ARBA" id="ARBA00022801"/>
    </source>
</evidence>
<keyword evidence="12" id="KW-0469">Meiosis</keyword>
<feature type="compositionally biased region" description="Polar residues" evidence="13">
    <location>
        <begin position="65"/>
        <end position="74"/>
    </location>
</feature>
<dbReference type="InterPro" id="IPR042530">
    <property type="entry name" value="EME1/EME2_C"/>
</dbReference>
<sequence>MNTTPRKCSRSRDSIEEDEDDHALDAMLIELGIPTNNHTKKDISIEVIELITPPRTSPPAKKQKQSVGPSFVDLTTSPAPPCPFSSLTNSNICSPVQETIEVEDKHQPDEIPFSSSECPSSFVYFLSSETENSPLSSSPNNVSSNLPSTTRRQVFPDERIQNTEEKQARRLSGRLEDLHFETLKKKTETTSTTTATAATGDNNNTTTAAAAESSRASAESSRASAGSTTGEALSSQSRAAGGKCRGVADVIAVVQMEKSLDTSVAGETIRDALKSHVYNGKPVPFTVATALNCILPGVIRWKRRGSGTSYYSCAIYYTAGVYLKLLQMKSYMELIAAVQYLKTLVPKTELGANIPRQLEEESSKFFIIVEGMDHALIKLKKQQKQGSTLNGTSSTTFPMITFADLHEVAFQLFMDVGAHTKFTSDLDATANYIALLTRELVVASSRASALEESLEAVPRYNSFRVNHTGATASACANAWLRMLQVIPGVSEDKAQCLLDHFPTFGSLMRAYRDPNLSRTQKQNLVADKLHDARIQRALSKRIYAVFCEENPEALI</sequence>
<keyword evidence="10" id="KW-0234">DNA repair</keyword>
<reference evidence="14" key="1">
    <citation type="submission" date="2022-12" db="EMBL/GenBank/DDBJ databases">
        <authorList>
            <person name="Webb A."/>
        </authorList>
    </citation>
    <scope>NUCLEOTIDE SEQUENCE</scope>
    <source>
        <strain evidence="14">Pd1</strain>
    </source>
</reference>
<dbReference type="GO" id="GO:0005634">
    <property type="term" value="C:nucleus"/>
    <property type="evidence" value="ECO:0007669"/>
    <property type="project" value="UniProtKB-SubCell"/>
</dbReference>
<comment type="caution">
    <text evidence="14">The sequence shown here is derived from an EMBL/GenBank/DDBJ whole genome shotgun (WGS) entry which is preliminary data.</text>
</comment>
<dbReference type="AlphaFoldDB" id="A0AAV0V3D2"/>
<keyword evidence="15" id="KW-1185">Reference proteome</keyword>
<evidence type="ECO:0000256" key="5">
    <source>
        <dbReference type="ARBA" id="ARBA00022759"/>
    </source>
</evidence>
<dbReference type="Proteomes" id="UP001162029">
    <property type="component" value="Unassembled WGS sequence"/>
</dbReference>
<comment type="cofactor">
    <cofactor evidence="1">
        <name>Mg(2+)</name>
        <dbReference type="ChEBI" id="CHEBI:18420"/>
    </cofactor>
</comment>
<accession>A0AAV0V3D2</accession>
<keyword evidence="8" id="KW-0460">Magnesium</keyword>
<dbReference type="InterPro" id="IPR033310">
    <property type="entry name" value="Mms4/EME1/EME2"/>
</dbReference>
<keyword evidence="9" id="KW-0233">DNA recombination</keyword>
<gene>
    <name evidence="14" type="ORF">PDE001_LOCUS8090</name>
</gene>
<evidence type="ECO:0000256" key="10">
    <source>
        <dbReference type="ARBA" id="ARBA00023204"/>
    </source>
</evidence>
<dbReference type="GO" id="GO:0046872">
    <property type="term" value="F:metal ion binding"/>
    <property type="evidence" value="ECO:0007669"/>
    <property type="project" value="UniProtKB-KW"/>
</dbReference>
<dbReference type="PANTHER" id="PTHR21077">
    <property type="entry name" value="EME1 PROTEIN"/>
    <property type="match status" value="1"/>
</dbReference>
<dbReference type="EMBL" id="CANTFM010001639">
    <property type="protein sequence ID" value="CAI5742056.1"/>
    <property type="molecule type" value="Genomic_DNA"/>
</dbReference>
<evidence type="ECO:0000256" key="12">
    <source>
        <dbReference type="ARBA" id="ARBA00023254"/>
    </source>
</evidence>
<dbReference type="GO" id="GO:0051321">
    <property type="term" value="P:meiotic cell cycle"/>
    <property type="evidence" value="ECO:0007669"/>
    <property type="project" value="UniProtKB-KW"/>
</dbReference>
<feature type="compositionally biased region" description="Low complexity" evidence="13">
    <location>
        <begin position="189"/>
        <end position="232"/>
    </location>
</feature>
<evidence type="ECO:0000256" key="13">
    <source>
        <dbReference type="SAM" id="MobiDB-lite"/>
    </source>
</evidence>
<feature type="region of interest" description="Disordered" evidence="13">
    <location>
        <begin position="53"/>
        <end position="74"/>
    </location>
</feature>
<feature type="region of interest" description="Disordered" evidence="13">
    <location>
        <begin position="130"/>
        <end position="238"/>
    </location>
</feature>
<name>A0AAV0V3D2_9STRA</name>
<evidence type="ECO:0000256" key="2">
    <source>
        <dbReference type="ARBA" id="ARBA00004123"/>
    </source>
</evidence>
<keyword evidence="4" id="KW-0479">Metal-binding</keyword>
<dbReference type="GO" id="GO:0006281">
    <property type="term" value="P:DNA repair"/>
    <property type="evidence" value="ECO:0007669"/>
    <property type="project" value="UniProtKB-KW"/>
</dbReference>
<dbReference type="GO" id="GO:0006310">
    <property type="term" value="P:DNA recombination"/>
    <property type="evidence" value="ECO:0007669"/>
    <property type="project" value="UniProtKB-KW"/>
</dbReference>
<evidence type="ECO:0000256" key="1">
    <source>
        <dbReference type="ARBA" id="ARBA00001946"/>
    </source>
</evidence>
<keyword evidence="3" id="KW-0540">Nuclease</keyword>
<dbReference type="Gene3D" id="1.10.150.670">
    <property type="entry name" value="Crossover junction endonuclease EME1, DNA-binding domain"/>
    <property type="match status" value="1"/>
</dbReference>
<evidence type="ECO:0000313" key="14">
    <source>
        <dbReference type="EMBL" id="CAI5742056.1"/>
    </source>
</evidence>
<keyword evidence="11" id="KW-0539">Nucleus</keyword>
<comment type="subcellular location">
    <subcellularLocation>
        <location evidence="2">Nucleus</location>
    </subcellularLocation>
</comment>
<dbReference type="GO" id="GO:0048476">
    <property type="term" value="C:Holliday junction resolvase complex"/>
    <property type="evidence" value="ECO:0007669"/>
    <property type="project" value="InterPro"/>
</dbReference>
<evidence type="ECO:0008006" key="16">
    <source>
        <dbReference type="Google" id="ProtNLM"/>
    </source>
</evidence>
<evidence type="ECO:0000256" key="4">
    <source>
        <dbReference type="ARBA" id="ARBA00022723"/>
    </source>
</evidence>
<feature type="compositionally biased region" description="Low complexity" evidence="13">
    <location>
        <begin position="130"/>
        <end position="150"/>
    </location>
</feature>
<dbReference type="PANTHER" id="PTHR21077:SF5">
    <property type="entry name" value="CROSSOVER JUNCTION ENDONUCLEASE MMS4"/>
    <property type="match status" value="1"/>
</dbReference>
<evidence type="ECO:0000313" key="15">
    <source>
        <dbReference type="Proteomes" id="UP001162029"/>
    </source>
</evidence>
<evidence type="ECO:0000256" key="11">
    <source>
        <dbReference type="ARBA" id="ARBA00023242"/>
    </source>
</evidence>
<evidence type="ECO:0000256" key="8">
    <source>
        <dbReference type="ARBA" id="ARBA00022842"/>
    </source>
</evidence>
<proteinExistence type="predicted"/>
<feature type="compositionally biased region" description="Basic and acidic residues" evidence="13">
    <location>
        <begin position="154"/>
        <end position="188"/>
    </location>
</feature>
<organism evidence="14 15">
    <name type="scientific">Peronospora destructor</name>
    <dbReference type="NCBI Taxonomy" id="86335"/>
    <lineage>
        <taxon>Eukaryota</taxon>
        <taxon>Sar</taxon>
        <taxon>Stramenopiles</taxon>
        <taxon>Oomycota</taxon>
        <taxon>Peronosporomycetes</taxon>
        <taxon>Peronosporales</taxon>
        <taxon>Peronosporaceae</taxon>
        <taxon>Peronospora</taxon>
    </lineage>
</organism>